<dbReference type="PROSITE" id="PS51687">
    <property type="entry name" value="SAM_MT_RNA_M5U"/>
    <property type="match status" value="1"/>
</dbReference>
<name>A0ABX0V737_9HYPH</name>
<dbReference type="GO" id="GO:0008168">
    <property type="term" value="F:methyltransferase activity"/>
    <property type="evidence" value="ECO:0007669"/>
    <property type="project" value="UniProtKB-KW"/>
</dbReference>
<dbReference type="InterPro" id="IPR029063">
    <property type="entry name" value="SAM-dependent_MTases_sf"/>
</dbReference>
<feature type="binding site" evidence="6">
    <location>
        <position position="270"/>
    </location>
    <ligand>
        <name>S-adenosyl-L-methionine</name>
        <dbReference type="ChEBI" id="CHEBI:59789"/>
    </ligand>
</feature>
<reference evidence="8 9" key="1">
    <citation type="submission" date="2020-03" db="EMBL/GenBank/DDBJ databases">
        <title>Genomic Encyclopedia of Type Strains, Phase IV (KMG-IV): sequencing the most valuable type-strain genomes for metagenomic binning, comparative biology and taxonomic classification.</title>
        <authorList>
            <person name="Goeker M."/>
        </authorList>
    </citation>
    <scope>NUCLEOTIDE SEQUENCE [LARGE SCALE GENOMIC DNA]</scope>
    <source>
        <strain evidence="8 9">DSM 103870</strain>
    </source>
</reference>
<feature type="binding site" evidence="6">
    <location>
        <position position="369"/>
    </location>
    <ligand>
        <name>S-adenosyl-L-methionine</name>
        <dbReference type="ChEBI" id="CHEBI:59789"/>
    </ligand>
</feature>
<evidence type="ECO:0000256" key="3">
    <source>
        <dbReference type="ARBA" id="ARBA00022679"/>
    </source>
</evidence>
<evidence type="ECO:0000256" key="1">
    <source>
        <dbReference type="ARBA" id="ARBA00022485"/>
    </source>
</evidence>
<evidence type="ECO:0000256" key="6">
    <source>
        <dbReference type="PROSITE-ProRule" id="PRU01024"/>
    </source>
</evidence>
<dbReference type="SUPFAM" id="SSF53335">
    <property type="entry name" value="S-adenosyl-L-methionine-dependent methyltransferases"/>
    <property type="match status" value="1"/>
</dbReference>
<dbReference type="CDD" id="cd02440">
    <property type="entry name" value="AdoMet_MTases"/>
    <property type="match status" value="1"/>
</dbReference>
<dbReference type="Pfam" id="PF05958">
    <property type="entry name" value="tRNA_U5-meth_tr"/>
    <property type="match status" value="1"/>
</dbReference>
<dbReference type="Gene3D" id="3.40.50.150">
    <property type="entry name" value="Vaccinia Virus protein VP39"/>
    <property type="match status" value="1"/>
</dbReference>
<dbReference type="Proteomes" id="UP001429580">
    <property type="component" value="Unassembled WGS sequence"/>
</dbReference>
<dbReference type="PANTHER" id="PTHR11061:SF49">
    <property type="entry name" value="23S RRNA (URACIL(1939)-C(5))-METHYLTRANSFERASE RLMD"/>
    <property type="match status" value="1"/>
</dbReference>
<evidence type="ECO:0000256" key="5">
    <source>
        <dbReference type="ARBA" id="ARBA00023014"/>
    </source>
</evidence>
<keyword evidence="2 6" id="KW-0489">Methyltransferase</keyword>
<feature type="binding site" evidence="6">
    <location>
        <position position="301"/>
    </location>
    <ligand>
        <name>S-adenosyl-L-methionine</name>
        <dbReference type="ChEBI" id="CHEBI:59789"/>
    </ligand>
</feature>
<proteinExistence type="inferred from homology"/>
<dbReference type="SUPFAM" id="SSF50249">
    <property type="entry name" value="Nucleic acid-binding proteins"/>
    <property type="match status" value="1"/>
</dbReference>
<dbReference type="Gene3D" id="2.40.50.140">
    <property type="entry name" value="Nucleic acid-binding proteins"/>
    <property type="match status" value="1"/>
</dbReference>
<feature type="binding site" evidence="6">
    <location>
        <position position="321"/>
    </location>
    <ligand>
        <name>S-adenosyl-L-methionine</name>
        <dbReference type="ChEBI" id="CHEBI:59789"/>
    </ligand>
</feature>
<dbReference type="InterPro" id="IPR010280">
    <property type="entry name" value="U5_MeTrfase_fam"/>
</dbReference>
<evidence type="ECO:0000313" key="9">
    <source>
        <dbReference type="Proteomes" id="UP001429580"/>
    </source>
</evidence>
<feature type="active site" evidence="7">
    <location>
        <position position="395"/>
    </location>
</feature>
<evidence type="ECO:0000313" key="8">
    <source>
        <dbReference type="EMBL" id="NIJ59590.1"/>
    </source>
</evidence>
<sequence length="444" mass="46931">MTLDATLTLTIARLGARGDGIADTPAGPVYVPYALPGETVRVSLPAPDPSTGRAARSSMGRADARAALIAVEHAAPDRRAPECVLFTRCGGCVTQHMSEATYGAWKRDSVVTALARAGIDTPVEPLVDAHGTGRRRVTFHGRRRQDADGVDDAVGFMAARSHDLVPVAHCPVLDPALARAPAVALDLARLLLPKGKPLDIQITATTSGLDIDVRGHGPAGEVERRVLTGAAERLDLARLSIHGDLVVERRPPGIAMGRGLVTPPAGGFLQATALGEETLARLVTEACDSAPGRIKRAADLFAGCGPFALRLAERAEVHAVESAAAALAALDRAFRATPGLRRITTEARDLFRRPLLPLELNRYDAVVFDPPRAGAEAQAREIAKSQVPLVVAVSCDAGTFARDAKILTDGGYAAARITPVDQFRHSPHVEMVGVFVRTGKARRR</sequence>
<gene>
    <name evidence="8" type="ORF">FHS82_003448</name>
</gene>
<comment type="similarity">
    <text evidence="6">Belongs to the class I-like SAM-binding methyltransferase superfamily. RNA M5U methyltransferase family.</text>
</comment>
<dbReference type="EMBL" id="JAASQI010000009">
    <property type="protein sequence ID" value="NIJ59590.1"/>
    <property type="molecule type" value="Genomic_DNA"/>
</dbReference>
<keyword evidence="3 6" id="KW-0808">Transferase</keyword>
<accession>A0ABX0V737</accession>
<dbReference type="PANTHER" id="PTHR11061">
    <property type="entry name" value="RNA M5U METHYLTRANSFERASE"/>
    <property type="match status" value="1"/>
</dbReference>
<feature type="active site" description="Nucleophile" evidence="6">
    <location>
        <position position="395"/>
    </location>
</feature>
<dbReference type="InterPro" id="IPR030390">
    <property type="entry name" value="MeTrfase_TrmA_AS"/>
</dbReference>
<dbReference type="RefSeq" id="WP_166955106.1">
    <property type="nucleotide sequence ID" value="NZ_JAASQI010000009.1"/>
</dbReference>
<keyword evidence="5" id="KW-0411">Iron-sulfur</keyword>
<keyword evidence="1" id="KW-0408">Iron</keyword>
<protein>
    <submittedName>
        <fullName evidence="8">23S rRNA (Uracil1939-C5)-methyltransferase</fullName>
        <ecNumber evidence="8">2.1.1.190</ecNumber>
    </submittedName>
</protein>
<dbReference type="InterPro" id="IPR012340">
    <property type="entry name" value="NA-bd_OB-fold"/>
</dbReference>
<comment type="caution">
    <text evidence="8">The sequence shown here is derived from an EMBL/GenBank/DDBJ whole genome shotgun (WGS) entry which is preliminary data.</text>
</comment>
<organism evidence="8 9">
    <name type="scientific">Pseudochelatococcus lubricantis</name>
    <dbReference type="NCBI Taxonomy" id="1538102"/>
    <lineage>
        <taxon>Bacteria</taxon>
        <taxon>Pseudomonadati</taxon>
        <taxon>Pseudomonadota</taxon>
        <taxon>Alphaproteobacteria</taxon>
        <taxon>Hyphomicrobiales</taxon>
        <taxon>Chelatococcaceae</taxon>
        <taxon>Pseudochelatococcus</taxon>
    </lineage>
</organism>
<keyword evidence="9" id="KW-1185">Reference proteome</keyword>
<dbReference type="Gene3D" id="2.40.50.1070">
    <property type="match status" value="1"/>
</dbReference>
<dbReference type="EC" id="2.1.1.190" evidence="8"/>
<dbReference type="GO" id="GO:0032259">
    <property type="term" value="P:methylation"/>
    <property type="evidence" value="ECO:0007669"/>
    <property type="project" value="UniProtKB-KW"/>
</dbReference>
<evidence type="ECO:0000256" key="4">
    <source>
        <dbReference type="ARBA" id="ARBA00022691"/>
    </source>
</evidence>
<evidence type="ECO:0000256" key="2">
    <source>
        <dbReference type="ARBA" id="ARBA00022603"/>
    </source>
</evidence>
<keyword evidence="4 6" id="KW-0949">S-adenosyl-L-methionine</keyword>
<evidence type="ECO:0000256" key="7">
    <source>
        <dbReference type="PROSITE-ProRule" id="PRU10015"/>
    </source>
</evidence>
<keyword evidence="1" id="KW-0004">4Fe-4S</keyword>
<keyword evidence="1" id="KW-0479">Metal-binding</keyword>
<dbReference type="PROSITE" id="PS01230">
    <property type="entry name" value="TRMA_1"/>
    <property type="match status" value="1"/>
</dbReference>